<dbReference type="RefSeq" id="WP_009566568.1">
    <property type="nucleotide sequence ID" value="NC_011761.1"/>
</dbReference>
<dbReference type="Pfam" id="PF19778">
    <property type="entry name" value="RE_endonuc"/>
    <property type="match status" value="1"/>
</dbReference>
<evidence type="ECO:0000313" key="3">
    <source>
        <dbReference type="Proteomes" id="UP000001362"/>
    </source>
</evidence>
<name>B7J6I1_ACIF2</name>
<reference evidence="2 3" key="1">
    <citation type="journal article" date="2008" name="BMC Genomics">
        <title>Acidithiobacillus ferrooxidans metabolism: from genome sequence to industrial applications.</title>
        <authorList>
            <person name="Valdes J."/>
            <person name="Pedroso I."/>
            <person name="Quatrini R."/>
            <person name="Dodson R.J."/>
            <person name="Tettelin H."/>
            <person name="Blake R.II."/>
            <person name="Eisen J.A."/>
            <person name="Holmes D.S."/>
        </authorList>
    </citation>
    <scope>NUCLEOTIDE SEQUENCE [LARGE SCALE GENOMIC DNA]</scope>
    <source>
        <strain evidence="3">ATCC 23270 / DSM 14882 / CIP 104768 / NCIMB 8455</strain>
    </source>
</reference>
<gene>
    <name evidence="2" type="ordered locus">AFE_0765</name>
</gene>
<evidence type="ECO:0000313" key="2">
    <source>
        <dbReference type="EMBL" id="ACK79062.1"/>
    </source>
</evidence>
<dbReference type="GeneID" id="92755478"/>
<dbReference type="InterPro" id="IPR045572">
    <property type="entry name" value="RE_endonuc_C"/>
</dbReference>
<dbReference type="STRING" id="243159.AFE_0765"/>
<organism evidence="2 3">
    <name type="scientific">Acidithiobacillus ferrooxidans (strain ATCC 23270 / DSM 14882 / CIP 104768 / NCIMB 8455)</name>
    <name type="common">Ferrobacillus ferrooxidans (strain ATCC 23270)</name>
    <dbReference type="NCBI Taxonomy" id="243159"/>
    <lineage>
        <taxon>Bacteria</taxon>
        <taxon>Pseudomonadati</taxon>
        <taxon>Pseudomonadota</taxon>
        <taxon>Acidithiobacillia</taxon>
        <taxon>Acidithiobacillales</taxon>
        <taxon>Acidithiobacillaceae</taxon>
        <taxon>Acidithiobacillus</taxon>
    </lineage>
</organism>
<evidence type="ECO:0000259" key="1">
    <source>
        <dbReference type="Pfam" id="PF19778"/>
    </source>
</evidence>
<dbReference type="HOGENOM" id="CLU_3338945_0_0_6"/>
<dbReference type="eggNOG" id="COG3587">
    <property type="taxonomic scope" value="Bacteria"/>
</dbReference>
<protein>
    <recommendedName>
        <fullName evidence="1">Type III restriction enzyme C-terminal endonuclease domain-containing protein</fullName>
    </recommendedName>
</protein>
<dbReference type="KEGG" id="afr:AFE_0765"/>
<dbReference type="AlphaFoldDB" id="B7J6I1"/>
<dbReference type="EMBL" id="CP001219">
    <property type="protein sequence ID" value="ACK79062.1"/>
    <property type="molecule type" value="Genomic_DNA"/>
</dbReference>
<dbReference type="PaxDb" id="243159-AFE_0765"/>
<keyword evidence="3" id="KW-1185">Reference proteome</keyword>
<accession>B7J6I1</accession>
<dbReference type="GO" id="GO:0015668">
    <property type="term" value="F:type III site-specific deoxyribonuclease activity"/>
    <property type="evidence" value="ECO:0007669"/>
    <property type="project" value="InterPro"/>
</dbReference>
<feature type="domain" description="Type III restriction enzyme C-terminal endonuclease" evidence="1">
    <location>
        <begin position="6"/>
        <end position="37"/>
    </location>
</feature>
<sequence>MLADTEKSVYEHVVYDSATERDFADALEKNDAIELYA</sequence>
<dbReference type="Proteomes" id="UP000001362">
    <property type="component" value="Chromosome"/>
</dbReference>
<proteinExistence type="predicted"/>